<gene>
    <name evidence="2" type="ORF">RRF57_005913</name>
</gene>
<evidence type="ECO:0000256" key="1">
    <source>
        <dbReference type="SAM" id="MobiDB-lite"/>
    </source>
</evidence>
<dbReference type="AlphaFoldDB" id="A0AAN7UPI5"/>
<comment type="caution">
    <text evidence="2">The sequence shown here is derived from an EMBL/GenBank/DDBJ whole genome shotgun (WGS) entry which is preliminary data.</text>
</comment>
<feature type="compositionally biased region" description="Basic and acidic residues" evidence="1">
    <location>
        <begin position="41"/>
        <end position="65"/>
    </location>
</feature>
<sequence>MSDHSSPSTAYDNSDLDVGAVPGANPDRDDPEPPRSPLEVQDEKQQGSRDSDGEPEFGLRGKSNDGDADYE</sequence>
<feature type="region of interest" description="Disordered" evidence="1">
    <location>
        <begin position="1"/>
        <end position="71"/>
    </location>
</feature>
<keyword evidence="3" id="KW-1185">Reference proteome</keyword>
<name>A0AAN7UPI5_9PEZI</name>
<protein>
    <submittedName>
        <fullName evidence="2">Uncharacterized protein</fullName>
    </submittedName>
</protein>
<organism evidence="2 3">
    <name type="scientific">Xylaria bambusicola</name>
    <dbReference type="NCBI Taxonomy" id="326684"/>
    <lineage>
        <taxon>Eukaryota</taxon>
        <taxon>Fungi</taxon>
        <taxon>Dikarya</taxon>
        <taxon>Ascomycota</taxon>
        <taxon>Pezizomycotina</taxon>
        <taxon>Sordariomycetes</taxon>
        <taxon>Xylariomycetidae</taxon>
        <taxon>Xylariales</taxon>
        <taxon>Xylariaceae</taxon>
        <taxon>Xylaria</taxon>
    </lineage>
</organism>
<feature type="compositionally biased region" description="Polar residues" evidence="1">
    <location>
        <begin position="1"/>
        <end position="12"/>
    </location>
</feature>
<proteinExistence type="predicted"/>
<evidence type="ECO:0000313" key="2">
    <source>
        <dbReference type="EMBL" id="KAK5630198.1"/>
    </source>
</evidence>
<reference evidence="2 3" key="1">
    <citation type="submission" date="2023-10" db="EMBL/GenBank/DDBJ databases">
        <title>Draft genome sequence of Xylaria bambusicola isolate GMP-LS, the root and basal stem rot pathogen of sugarcane in Indonesia.</title>
        <authorList>
            <person name="Selvaraj P."/>
            <person name="Muralishankar V."/>
            <person name="Muruganantham S."/>
            <person name="Sp S."/>
            <person name="Haryani S."/>
            <person name="Lau K.J.X."/>
            <person name="Naqvi N.I."/>
        </authorList>
    </citation>
    <scope>NUCLEOTIDE SEQUENCE [LARGE SCALE GENOMIC DNA]</scope>
    <source>
        <strain evidence="2">GMP-LS</strain>
    </source>
</reference>
<evidence type="ECO:0000313" key="3">
    <source>
        <dbReference type="Proteomes" id="UP001305414"/>
    </source>
</evidence>
<dbReference type="EMBL" id="JAWHQM010000015">
    <property type="protein sequence ID" value="KAK5630198.1"/>
    <property type="molecule type" value="Genomic_DNA"/>
</dbReference>
<accession>A0AAN7UPI5</accession>
<dbReference type="Proteomes" id="UP001305414">
    <property type="component" value="Unassembled WGS sequence"/>
</dbReference>